<feature type="region of interest" description="Disordered" evidence="2">
    <location>
        <begin position="228"/>
        <end position="328"/>
    </location>
</feature>
<evidence type="ECO:0000313" key="4">
    <source>
        <dbReference type="EMBL" id="ACC98792.1"/>
    </source>
</evidence>
<keyword evidence="1" id="KW-0175">Coiled coil</keyword>
<feature type="region of interest" description="Disordered" evidence="2">
    <location>
        <begin position="601"/>
        <end position="620"/>
    </location>
</feature>
<dbReference type="OrthoDB" id="9983730at2"/>
<dbReference type="KEGG" id="emi:Emin_1242"/>
<name>B2KE46_ELUMP</name>
<feature type="compositionally biased region" description="Basic and acidic residues" evidence="2">
    <location>
        <begin position="266"/>
        <end position="284"/>
    </location>
</feature>
<feature type="coiled-coil region" evidence="1">
    <location>
        <begin position="92"/>
        <end position="126"/>
    </location>
</feature>
<feature type="compositionally biased region" description="Low complexity" evidence="2">
    <location>
        <begin position="248"/>
        <end position="262"/>
    </location>
</feature>
<feature type="compositionally biased region" description="Low complexity" evidence="2">
    <location>
        <begin position="285"/>
        <end position="294"/>
    </location>
</feature>
<evidence type="ECO:0000313" key="5">
    <source>
        <dbReference type="Proteomes" id="UP000001029"/>
    </source>
</evidence>
<evidence type="ECO:0008006" key="6">
    <source>
        <dbReference type="Google" id="ProtNLM"/>
    </source>
</evidence>
<dbReference type="STRING" id="445932.Emin_1242"/>
<keyword evidence="3" id="KW-1133">Transmembrane helix</keyword>
<keyword evidence="3" id="KW-0812">Transmembrane</keyword>
<dbReference type="HOGENOM" id="CLU_386228_0_0_0"/>
<evidence type="ECO:0000256" key="2">
    <source>
        <dbReference type="SAM" id="MobiDB-lite"/>
    </source>
</evidence>
<dbReference type="RefSeq" id="WP_012415407.1">
    <property type="nucleotide sequence ID" value="NC_010644.1"/>
</dbReference>
<feature type="transmembrane region" description="Helical" evidence="3">
    <location>
        <begin position="536"/>
        <end position="559"/>
    </location>
</feature>
<keyword evidence="3" id="KW-0472">Membrane</keyword>
<dbReference type="AlphaFoldDB" id="B2KE46"/>
<evidence type="ECO:0000256" key="1">
    <source>
        <dbReference type="SAM" id="Coils"/>
    </source>
</evidence>
<protein>
    <recommendedName>
        <fullName evidence="6">GYF domain-containing protein</fullName>
    </recommendedName>
</protein>
<dbReference type="Proteomes" id="UP000001029">
    <property type="component" value="Chromosome"/>
</dbReference>
<gene>
    <name evidence="4" type="ordered locus">Emin_1242</name>
</gene>
<evidence type="ECO:0000256" key="3">
    <source>
        <dbReference type="SAM" id="Phobius"/>
    </source>
</evidence>
<organism evidence="4 5">
    <name type="scientific">Elusimicrobium minutum (strain Pei191)</name>
    <dbReference type="NCBI Taxonomy" id="445932"/>
    <lineage>
        <taxon>Bacteria</taxon>
        <taxon>Pseudomonadati</taxon>
        <taxon>Elusimicrobiota</taxon>
        <taxon>Elusimicrobia</taxon>
        <taxon>Elusimicrobiales</taxon>
        <taxon>Elusimicrobiaceae</taxon>
        <taxon>Elusimicrobium</taxon>
    </lineage>
</organism>
<feature type="compositionally biased region" description="Polar residues" evidence="2">
    <location>
        <begin position="601"/>
        <end position="612"/>
    </location>
</feature>
<proteinExistence type="predicted"/>
<accession>B2KE46</accession>
<sequence length="715" mass="78622">MRYWVYINNKVMGPYEEGNIPELQGFTPDTLISSEIIEEGASQEWIPARAVLHIPDPILDNVSERHLDTGSVTNTYVAAGDLAKGGEIVGEKEEYTQSAEELLNEIFSLKKEVQNLRKDVNRIIKNTGKPEDTKDVPAADPFEETLTERAHLGKVIAGSNSLDSADDALVTKVESIAEDNTPPQMEMAPVTTVEQTETDLNNENIEGKIIDSFSAVSIVPELNNLKQEEPAEQPAQQIEEPAPKQEEPAQQEPLQETLPQQQDNLKTQEETVQKETAQEQKAQEIQHPVQQQEPMPVPELADMQPVTDSDLGKQKNPAEQHQMPPQPDIESIKIEPISLGTEDALLTQTFTQQNSSIEDDAAVVASALDSLYKAPPVKKEEPAKEETIEFEDLIAPKDAPKEETVFETKMNTVPEIQLNEATSLISDFIPPSEVSKEDDKAASEDVQEIVSPLERTKTAAGPVNDASDNIDLNSPFDTPVVKRVKPTDIKTSPLISAKDTAEFSENTERINDIDQFGTIEETTSYKSAKGNGAKKIMLGLFAVLAIAIIYMGLLFVGIAPDFLNLMGNKEAPEEDISQPNSGLQMPQSIDDIFATQEFNETPASAMSESSSGDGLPFSSIPSSSNNVESQVLSDVRFYLLPTGQILENVINLKHPTATSQIEWTTKEFDADNYVVTVKIPPETPNGLNTIYKFNYNPTTRIITPLTSSSKNILGQ</sequence>
<reference evidence="4 5" key="1">
    <citation type="journal article" date="2009" name="Appl. Environ. Microbiol.">
        <title>Genomic analysis of 'Elusimicrobium minutum,' the first cultivated representative of the phylum 'Elusimicrobia' (formerly termite group 1).</title>
        <authorList>
            <person name="Herlemann D.P.R."/>
            <person name="Geissinger O."/>
            <person name="Ikeda-Ohtsubo W."/>
            <person name="Kunin V."/>
            <person name="Sun H."/>
            <person name="Lapidus A."/>
            <person name="Hugenholtz P."/>
            <person name="Brune A."/>
        </authorList>
    </citation>
    <scope>NUCLEOTIDE SEQUENCE [LARGE SCALE GENOMIC DNA]</scope>
    <source>
        <strain evidence="4 5">Pei191</strain>
    </source>
</reference>
<keyword evidence="5" id="KW-1185">Reference proteome</keyword>
<dbReference type="EMBL" id="CP001055">
    <property type="protein sequence ID" value="ACC98792.1"/>
    <property type="molecule type" value="Genomic_DNA"/>
</dbReference>